<proteinExistence type="predicted"/>
<evidence type="ECO:0000313" key="2">
    <source>
        <dbReference type="Proteomes" id="UP001497680"/>
    </source>
</evidence>
<organism evidence="1 2">
    <name type="scientific">Hypoxylon rubiginosum</name>
    <dbReference type="NCBI Taxonomy" id="110542"/>
    <lineage>
        <taxon>Eukaryota</taxon>
        <taxon>Fungi</taxon>
        <taxon>Dikarya</taxon>
        <taxon>Ascomycota</taxon>
        <taxon>Pezizomycotina</taxon>
        <taxon>Sordariomycetes</taxon>
        <taxon>Xylariomycetidae</taxon>
        <taxon>Xylariales</taxon>
        <taxon>Hypoxylaceae</taxon>
        <taxon>Hypoxylon</taxon>
    </lineage>
</organism>
<sequence length="903" mass="101964">MASPKSSTPGISTPESSPLDPYPEGPPPPKSPPSERFKLQVNTLHSVGIELEFLLAYLPTAAKDPLESIANSLPPLLRVDLIGYAAAVEVMGRIRKTLKEHGIRVATPEFKERPPNVPRRLHQKDMWEVGLDVSVKEKFDNRFKWVGVEVRSPALWSKADSYEEVGYVVNVLTSNFRLRVNPTCGFHVHVGNGRNLFTADTIKRLGAFLWAADPMLSRLHAPWRRVNGYSPSIRYQSKMACEGLNAAKAEEAFKNGQAAHDPSLDPEELETREPRIVDPIAVTDFSDTSLEEKDYGGKENWETAARLLSKTGPFMTFGKDLDDVRDFVDEENSQSDQPVDIASHESNERPPDHLLSAGREMLDRLVAQSIPSRDLQPEEHHFHRNLQWVEWDDFDPKVVEWLFYYCQTTFGHRNLRIINADDQALLLLWAQCTFLFGHQDILKLSVDEQTQLLESCSDYFQAARSTFERNPETDRWEIKWWNVGSMLHQPDAQRETDINAPYIIQKFDNLVGLMDMQGENNDNGIEYVSRHDYERAQESSKGLENLLNDLRDYAEEPVFEKAQSDSSDYDGSSCSTWSASPDSGGDYAPAAWTATQRANGSGPSSPAVVVLASTKADAKKDETDGWDHSGSSSPWGTSSSGGDYAPAAWVAAREKFKESRPHNPPPAPVPSPAGVYPKLKPHDPNDITVGYVEKIGKYCAEVLWDRIGWIPSTTHPLSDPAGDWDGENYTFVPNPKVSTWQGVDEIMSCNSALTAATLLQGARQVRTNYNFNHYIEDYLDEVFDDDVSTNPRTIEFREAEGTLDARWITMYMRICVGIVRFARRSGVMDYFTVLEKISEQEERDLVRKEALAGGAETYEFEERDEAERYDVCDLLEDICLFVEAAFVRKRENNRMKEMYGEAN</sequence>
<accession>A0ACC0DN67</accession>
<reference evidence="1 2" key="1">
    <citation type="journal article" date="2022" name="New Phytol.">
        <title>Ecological generalism drives hyperdiversity of secondary metabolite gene clusters in xylarialean endophytes.</title>
        <authorList>
            <person name="Franco M.E.E."/>
            <person name="Wisecaver J.H."/>
            <person name="Arnold A.E."/>
            <person name="Ju Y.M."/>
            <person name="Slot J.C."/>
            <person name="Ahrendt S."/>
            <person name="Moore L.P."/>
            <person name="Eastman K.E."/>
            <person name="Scott K."/>
            <person name="Konkel Z."/>
            <person name="Mondo S.J."/>
            <person name="Kuo A."/>
            <person name="Hayes R.D."/>
            <person name="Haridas S."/>
            <person name="Andreopoulos B."/>
            <person name="Riley R."/>
            <person name="LaButti K."/>
            <person name="Pangilinan J."/>
            <person name="Lipzen A."/>
            <person name="Amirebrahimi M."/>
            <person name="Yan J."/>
            <person name="Adam C."/>
            <person name="Keymanesh K."/>
            <person name="Ng V."/>
            <person name="Louie K."/>
            <person name="Northen T."/>
            <person name="Drula E."/>
            <person name="Henrissat B."/>
            <person name="Hsieh H.M."/>
            <person name="Youens-Clark K."/>
            <person name="Lutzoni F."/>
            <person name="Miadlikowska J."/>
            <person name="Eastwood D.C."/>
            <person name="Hamelin R.C."/>
            <person name="Grigoriev I.V."/>
            <person name="U'Ren J.M."/>
        </authorList>
    </citation>
    <scope>NUCLEOTIDE SEQUENCE [LARGE SCALE GENOMIC DNA]</scope>
    <source>
        <strain evidence="1 2">ER1909</strain>
    </source>
</reference>
<gene>
    <name evidence="1" type="ORF">F4821DRAFT_221846</name>
</gene>
<comment type="caution">
    <text evidence="1">The sequence shown here is derived from an EMBL/GenBank/DDBJ whole genome shotgun (WGS) entry which is preliminary data.</text>
</comment>
<keyword evidence="2" id="KW-1185">Reference proteome</keyword>
<evidence type="ECO:0000313" key="1">
    <source>
        <dbReference type="EMBL" id="KAI6093968.1"/>
    </source>
</evidence>
<protein>
    <submittedName>
        <fullName evidence="1">Amidoligase enzyme-domain-containing protein</fullName>
    </submittedName>
</protein>
<dbReference type="EMBL" id="MU394280">
    <property type="protein sequence ID" value="KAI6093968.1"/>
    <property type="molecule type" value="Genomic_DNA"/>
</dbReference>
<dbReference type="Proteomes" id="UP001497680">
    <property type="component" value="Unassembled WGS sequence"/>
</dbReference>
<name>A0ACC0DN67_9PEZI</name>